<accession>A0A3P2A722</accession>
<organism evidence="2 3">
    <name type="scientific">Conchiformibius steedae</name>
    <dbReference type="NCBI Taxonomy" id="153493"/>
    <lineage>
        <taxon>Bacteria</taxon>
        <taxon>Pseudomonadati</taxon>
        <taxon>Pseudomonadota</taxon>
        <taxon>Betaproteobacteria</taxon>
        <taxon>Neisseriales</taxon>
        <taxon>Neisseriaceae</taxon>
        <taxon>Conchiformibius</taxon>
    </lineage>
</organism>
<dbReference type="AlphaFoldDB" id="A0A3P2A722"/>
<protein>
    <submittedName>
        <fullName evidence="2">Uncharacterized protein</fullName>
    </submittedName>
</protein>
<proteinExistence type="predicted"/>
<dbReference type="EMBL" id="RQYC01000002">
    <property type="protein sequence ID" value="RRD91282.1"/>
    <property type="molecule type" value="Genomic_DNA"/>
</dbReference>
<evidence type="ECO:0000313" key="2">
    <source>
        <dbReference type="EMBL" id="RRD91282.1"/>
    </source>
</evidence>
<sequence length="165" mass="18378">MKKLAVMALVVYVFSCPVFANNNADIMVELEKAAQKYCDFYNEPEQMILINGKTFVVYTTAGEKVDGECSSGSGTIFQHIAEMSGSKVINPDILDSLSGINTRFITDIHISSDGILTFKNNEYSEDDPSCCPNDLFLNKVRLFDMKVLSQKLLGRVPSDEHQYGE</sequence>
<dbReference type="Proteomes" id="UP000269923">
    <property type="component" value="Unassembled WGS sequence"/>
</dbReference>
<evidence type="ECO:0000256" key="1">
    <source>
        <dbReference type="SAM" id="SignalP"/>
    </source>
</evidence>
<dbReference type="OrthoDB" id="8613819at2"/>
<keyword evidence="1" id="KW-0732">Signal</keyword>
<feature type="chain" id="PRO_5017928054" evidence="1">
    <location>
        <begin position="21"/>
        <end position="165"/>
    </location>
</feature>
<reference evidence="2 3" key="1">
    <citation type="submission" date="2018-11" db="EMBL/GenBank/DDBJ databases">
        <title>Genomes From Bacteria Associated with the Canine Oral Cavity: a Test Case for Automated Genome-Based Taxonomic Assignment.</title>
        <authorList>
            <person name="Coil D.A."/>
            <person name="Jospin G."/>
            <person name="Darling A.E."/>
            <person name="Wallis C."/>
            <person name="Davis I.J."/>
            <person name="Harris S."/>
            <person name="Eisen J.A."/>
            <person name="Holcombe L.J."/>
            <person name="O'Flynn C."/>
        </authorList>
    </citation>
    <scope>NUCLEOTIDE SEQUENCE [LARGE SCALE GENOMIC DNA]</scope>
    <source>
        <strain evidence="2 3">COT-280</strain>
    </source>
</reference>
<feature type="signal peptide" evidence="1">
    <location>
        <begin position="1"/>
        <end position="20"/>
    </location>
</feature>
<dbReference type="RefSeq" id="WP_124794078.1">
    <property type="nucleotide sequence ID" value="NZ_RQYC01000002.1"/>
</dbReference>
<evidence type="ECO:0000313" key="3">
    <source>
        <dbReference type="Proteomes" id="UP000269923"/>
    </source>
</evidence>
<name>A0A3P2A722_9NEIS</name>
<comment type="caution">
    <text evidence="2">The sequence shown here is derived from an EMBL/GenBank/DDBJ whole genome shotgun (WGS) entry which is preliminary data.</text>
</comment>
<gene>
    <name evidence="2" type="ORF">EII21_02530</name>
</gene>
<keyword evidence="3" id="KW-1185">Reference proteome</keyword>